<dbReference type="InterPro" id="IPR036291">
    <property type="entry name" value="NAD(P)-bd_dom_sf"/>
</dbReference>
<sequence>MKFQDKVVIITGAGSGIGRATSLLYAQGGAQVIVSDIAPKGGEETVRLITEAGGKASFITANVAKLDEVENLINETVAQFGKIDIAVNNAGIGDFNQKKTAEHPVDSWDKVIAVNQTGVFYCMKMELQQMMKQGSGNIVNVSSVAGLRGLPNNLAYVASKHAVVGMTKTAAMEYAKHNIRVNAVCPVFTLTNLFQPQFFGDKAEKLKANIPMKRYGKVEEIAEAITWLSARNSSFVTGHIMPVDGGTTA</sequence>
<dbReference type="PROSITE" id="PS00061">
    <property type="entry name" value="ADH_SHORT"/>
    <property type="match status" value="1"/>
</dbReference>
<name>A1ZCN1_MICM2</name>
<dbReference type="OrthoDB" id="9788235at2"/>
<dbReference type="FunFam" id="3.40.50.720:FF:000084">
    <property type="entry name" value="Short-chain dehydrogenase reductase"/>
    <property type="match status" value="1"/>
</dbReference>
<dbReference type="RefSeq" id="WP_002692946.1">
    <property type="nucleotide sequence ID" value="NZ_AAWS01000001.1"/>
</dbReference>
<dbReference type="PRINTS" id="PR00080">
    <property type="entry name" value="SDRFAMILY"/>
</dbReference>
<dbReference type="eggNOG" id="COG1028">
    <property type="taxonomic scope" value="Bacteria"/>
</dbReference>
<dbReference type="EMBL" id="AAWS01000001">
    <property type="protein sequence ID" value="EAY32033.1"/>
    <property type="molecule type" value="Genomic_DNA"/>
</dbReference>
<dbReference type="AlphaFoldDB" id="A1ZCN1"/>
<dbReference type="InterPro" id="IPR020904">
    <property type="entry name" value="Sc_DH/Rdtase_CS"/>
</dbReference>
<accession>A1ZCN1</accession>
<proteinExistence type="inferred from homology"/>
<reference evidence="3 4" key="1">
    <citation type="submission" date="2007-01" db="EMBL/GenBank/DDBJ databases">
        <authorList>
            <person name="Haygood M."/>
            <person name="Podell S."/>
            <person name="Anderson C."/>
            <person name="Hopkinson B."/>
            <person name="Roe K."/>
            <person name="Barbeau K."/>
            <person name="Gaasterland T."/>
            <person name="Ferriera S."/>
            <person name="Johnson J."/>
            <person name="Kravitz S."/>
            <person name="Beeson K."/>
            <person name="Sutton G."/>
            <person name="Rogers Y.-H."/>
            <person name="Friedman R."/>
            <person name="Frazier M."/>
            <person name="Venter J.C."/>
        </authorList>
    </citation>
    <scope>NUCLEOTIDE SEQUENCE [LARGE SCALE GENOMIC DNA]</scope>
    <source>
        <strain evidence="3 4">ATCC 23134</strain>
    </source>
</reference>
<evidence type="ECO:0000313" key="4">
    <source>
        <dbReference type="Proteomes" id="UP000004095"/>
    </source>
</evidence>
<dbReference type="Gene3D" id="3.40.50.720">
    <property type="entry name" value="NAD(P)-binding Rossmann-like Domain"/>
    <property type="match status" value="1"/>
</dbReference>
<dbReference type="GO" id="GO:0004316">
    <property type="term" value="F:3-oxoacyl-[acyl-carrier-protein] reductase (NADPH) activity"/>
    <property type="evidence" value="ECO:0007669"/>
    <property type="project" value="UniProtKB-EC"/>
</dbReference>
<protein>
    <submittedName>
        <fullName evidence="3">3-oxoacyl-acyl-carrier-protein reductase</fullName>
        <ecNumber evidence="3">1.1.1.100</ecNumber>
    </submittedName>
</protein>
<dbReference type="PANTHER" id="PTHR24321:SF8">
    <property type="entry name" value="ESTRADIOL 17-BETA-DEHYDROGENASE 8-RELATED"/>
    <property type="match status" value="1"/>
</dbReference>
<gene>
    <name evidence="3" type="ORF">M23134_02062</name>
</gene>
<dbReference type="SUPFAM" id="SSF51735">
    <property type="entry name" value="NAD(P)-binding Rossmann-fold domains"/>
    <property type="match status" value="1"/>
</dbReference>
<dbReference type="NCBIfam" id="NF005559">
    <property type="entry name" value="PRK07231.1"/>
    <property type="match status" value="1"/>
</dbReference>
<keyword evidence="4" id="KW-1185">Reference proteome</keyword>
<dbReference type="Proteomes" id="UP000004095">
    <property type="component" value="Unassembled WGS sequence"/>
</dbReference>
<dbReference type="PANTHER" id="PTHR24321">
    <property type="entry name" value="DEHYDROGENASES, SHORT CHAIN"/>
    <property type="match status" value="1"/>
</dbReference>
<dbReference type="InterPro" id="IPR002347">
    <property type="entry name" value="SDR_fam"/>
</dbReference>
<dbReference type="PRINTS" id="PR00081">
    <property type="entry name" value="GDHRDH"/>
</dbReference>
<dbReference type="CDD" id="cd05233">
    <property type="entry name" value="SDR_c"/>
    <property type="match status" value="1"/>
</dbReference>
<evidence type="ECO:0000256" key="2">
    <source>
        <dbReference type="ARBA" id="ARBA00023002"/>
    </source>
</evidence>
<keyword evidence="2 3" id="KW-0560">Oxidoreductase</keyword>
<comment type="similarity">
    <text evidence="1">Belongs to the short-chain dehydrogenases/reductases (SDR) family.</text>
</comment>
<evidence type="ECO:0000313" key="3">
    <source>
        <dbReference type="EMBL" id="EAY32033.1"/>
    </source>
</evidence>
<dbReference type="EC" id="1.1.1.100" evidence="3"/>
<comment type="caution">
    <text evidence="3">The sequence shown here is derived from an EMBL/GenBank/DDBJ whole genome shotgun (WGS) entry which is preliminary data.</text>
</comment>
<evidence type="ECO:0000256" key="1">
    <source>
        <dbReference type="ARBA" id="ARBA00006484"/>
    </source>
</evidence>
<dbReference type="Pfam" id="PF13561">
    <property type="entry name" value="adh_short_C2"/>
    <property type="match status" value="1"/>
</dbReference>
<organism evidence="3 4">
    <name type="scientific">Microscilla marina ATCC 23134</name>
    <dbReference type="NCBI Taxonomy" id="313606"/>
    <lineage>
        <taxon>Bacteria</taxon>
        <taxon>Pseudomonadati</taxon>
        <taxon>Bacteroidota</taxon>
        <taxon>Cytophagia</taxon>
        <taxon>Cytophagales</taxon>
        <taxon>Microscillaceae</taxon>
        <taxon>Microscilla</taxon>
    </lineage>
</organism>